<proteinExistence type="predicted"/>
<evidence type="ECO:0000256" key="1">
    <source>
        <dbReference type="SAM" id="SignalP"/>
    </source>
</evidence>
<keyword evidence="1" id="KW-0732">Signal</keyword>
<dbReference type="AlphaFoldDB" id="A0A1T4JRT1"/>
<evidence type="ECO:0000313" key="2">
    <source>
        <dbReference type="EMBL" id="SJZ32886.1"/>
    </source>
</evidence>
<gene>
    <name evidence="2" type="ORF">SAMN02745126_00395</name>
</gene>
<keyword evidence="3" id="KW-1185">Reference proteome</keyword>
<feature type="signal peptide" evidence="1">
    <location>
        <begin position="1"/>
        <end position="21"/>
    </location>
</feature>
<organism evidence="2 3">
    <name type="scientific">Enhydrobacter aerosaccus</name>
    <dbReference type="NCBI Taxonomy" id="225324"/>
    <lineage>
        <taxon>Bacteria</taxon>
        <taxon>Pseudomonadati</taxon>
        <taxon>Pseudomonadota</taxon>
        <taxon>Alphaproteobacteria</taxon>
        <taxon>Hyphomicrobiales</taxon>
        <taxon>Enhydrobacter</taxon>
    </lineage>
</organism>
<accession>A0A1T4JRT1</accession>
<reference evidence="3" key="1">
    <citation type="submission" date="2017-02" db="EMBL/GenBank/DDBJ databases">
        <authorList>
            <person name="Varghese N."/>
            <person name="Submissions S."/>
        </authorList>
    </citation>
    <scope>NUCLEOTIDE SEQUENCE [LARGE SCALE GENOMIC DNA]</scope>
    <source>
        <strain evidence="3">ATCC 27094</strain>
    </source>
</reference>
<dbReference type="EMBL" id="FUWJ01000001">
    <property type="protein sequence ID" value="SJZ32886.1"/>
    <property type="molecule type" value="Genomic_DNA"/>
</dbReference>
<name>A0A1T4JRT1_9HYPH</name>
<dbReference type="Proteomes" id="UP000190092">
    <property type="component" value="Unassembled WGS sequence"/>
</dbReference>
<feature type="chain" id="PRO_5013001552" description="DUF2147 domain-containing protein" evidence="1">
    <location>
        <begin position="22"/>
        <end position="118"/>
    </location>
</feature>
<sequence>MRNVVVTGAISILLMAGAAQAQQATYVWTGAGVGSGKCPTYKMEIDVTVDGNAVKGLFQQEGRPQRHFEATKDGAGLFKTKAEVGGGGSMDVTGAIKDGASQVMLDGYCKFGGPLTKK</sequence>
<protein>
    <recommendedName>
        <fullName evidence="4">DUF2147 domain-containing protein</fullName>
    </recommendedName>
</protein>
<dbReference type="RefSeq" id="WP_085932138.1">
    <property type="nucleotide sequence ID" value="NZ_FUWJ01000001.1"/>
</dbReference>
<evidence type="ECO:0008006" key="4">
    <source>
        <dbReference type="Google" id="ProtNLM"/>
    </source>
</evidence>
<dbReference type="OrthoDB" id="7376149at2"/>
<evidence type="ECO:0000313" key="3">
    <source>
        <dbReference type="Proteomes" id="UP000190092"/>
    </source>
</evidence>
<dbReference type="STRING" id="225324.SAMN02745126_00395"/>